<evidence type="ECO:0000313" key="5">
    <source>
        <dbReference type="EMBL" id="MDU0341946.1"/>
    </source>
</evidence>
<keyword evidence="3" id="KW-0804">Transcription</keyword>
<comment type="caution">
    <text evidence="5">The sequence shown here is derived from an EMBL/GenBank/DDBJ whole genome shotgun (WGS) entry which is preliminary data.</text>
</comment>
<dbReference type="Proteomes" id="UP001254257">
    <property type="component" value="Unassembled WGS sequence"/>
</dbReference>
<dbReference type="PANTHER" id="PTHR44688:SF16">
    <property type="entry name" value="DNA-BINDING TRANSCRIPTIONAL ACTIVATOR DEVR_DOSR"/>
    <property type="match status" value="1"/>
</dbReference>
<dbReference type="PANTHER" id="PTHR44688">
    <property type="entry name" value="DNA-BINDING TRANSCRIPTIONAL ACTIVATOR DEVR_DOSR"/>
    <property type="match status" value="1"/>
</dbReference>
<dbReference type="InterPro" id="IPR000792">
    <property type="entry name" value="Tscrpt_reg_LuxR_C"/>
</dbReference>
<evidence type="ECO:0000259" key="4">
    <source>
        <dbReference type="PROSITE" id="PS00622"/>
    </source>
</evidence>
<evidence type="ECO:0000256" key="2">
    <source>
        <dbReference type="ARBA" id="ARBA00023125"/>
    </source>
</evidence>
<evidence type="ECO:0000256" key="1">
    <source>
        <dbReference type="ARBA" id="ARBA00023015"/>
    </source>
</evidence>
<reference evidence="5 6" key="1">
    <citation type="submission" date="2023-09" db="EMBL/GenBank/DDBJ databases">
        <title>Whole genome shotgun sequencing (WGS) of Bosea sp. ZW T0_25, isolated from stored onions (Allium cepa).</title>
        <authorList>
            <person name="Stoll D.A."/>
            <person name="Huch M."/>
        </authorList>
    </citation>
    <scope>NUCLEOTIDE SEQUENCE [LARGE SCALE GENOMIC DNA]</scope>
    <source>
        <strain evidence="5 6">ZW T0_25</strain>
    </source>
</reference>
<proteinExistence type="predicted"/>
<gene>
    <name evidence="5" type="ORF">RKE40_18775</name>
</gene>
<dbReference type="Pfam" id="PF00196">
    <property type="entry name" value="GerE"/>
    <property type="match status" value="1"/>
</dbReference>
<dbReference type="RefSeq" id="WP_316019746.1">
    <property type="nucleotide sequence ID" value="NZ_JAWDID010000031.1"/>
</dbReference>
<dbReference type="SMART" id="SM00421">
    <property type="entry name" value="HTH_LUXR"/>
    <property type="match status" value="1"/>
</dbReference>
<evidence type="ECO:0000256" key="3">
    <source>
        <dbReference type="ARBA" id="ARBA00023163"/>
    </source>
</evidence>
<dbReference type="PROSITE" id="PS00622">
    <property type="entry name" value="HTH_LUXR_1"/>
    <property type="match status" value="1"/>
</dbReference>
<name>A0ABU3SB82_9HYPH</name>
<keyword evidence="2" id="KW-0238">DNA-binding</keyword>
<feature type="domain" description="HTH luxR-type" evidence="4">
    <location>
        <begin position="82"/>
        <end position="109"/>
    </location>
</feature>
<keyword evidence="1" id="KW-0805">Transcription regulation</keyword>
<sequence>MCEDRDARSIKAAFRTGIAGYLLNGASSDRLLQALAAVRGSGLYLDGALEASLSLGTLLDRSGAGDDLREREMQILQPVVSCNSNKSIARQTGLSARSVETYRFRACRKLACLHEETSCVMAPIVDGLFLIEVLMSLGAKCRPFRQLILLCAGPRDDLDGEIFRTFVGVKIAVELAAPLNTLRLHGLLGYKRSRVGSLHRRHHRGGCASQTSHTA</sequence>
<protein>
    <submittedName>
        <fullName evidence="5">LuxR C-terminal-related transcriptional regulator</fullName>
    </submittedName>
</protein>
<dbReference type="InterPro" id="IPR016032">
    <property type="entry name" value="Sig_transdc_resp-reg_C-effctor"/>
</dbReference>
<dbReference type="SUPFAM" id="SSF46894">
    <property type="entry name" value="C-terminal effector domain of the bipartite response regulators"/>
    <property type="match status" value="1"/>
</dbReference>
<dbReference type="Gene3D" id="3.40.50.2300">
    <property type="match status" value="1"/>
</dbReference>
<keyword evidence="6" id="KW-1185">Reference proteome</keyword>
<organism evidence="5 6">
    <name type="scientific">Bosea rubneri</name>
    <dbReference type="NCBI Taxonomy" id="3075434"/>
    <lineage>
        <taxon>Bacteria</taxon>
        <taxon>Pseudomonadati</taxon>
        <taxon>Pseudomonadota</taxon>
        <taxon>Alphaproteobacteria</taxon>
        <taxon>Hyphomicrobiales</taxon>
        <taxon>Boseaceae</taxon>
        <taxon>Bosea</taxon>
    </lineage>
</organism>
<accession>A0ABU3SB82</accession>
<dbReference type="EMBL" id="JAWDID010000031">
    <property type="protein sequence ID" value="MDU0341946.1"/>
    <property type="molecule type" value="Genomic_DNA"/>
</dbReference>
<evidence type="ECO:0000313" key="6">
    <source>
        <dbReference type="Proteomes" id="UP001254257"/>
    </source>
</evidence>